<name>A0A315Z965_SEDFL</name>
<evidence type="ECO:0000313" key="2">
    <source>
        <dbReference type="Proteomes" id="UP000245535"/>
    </source>
</evidence>
<dbReference type="AlphaFoldDB" id="A0A315Z965"/>
<evidence type="ECO:0000313" key="1">
    <source>
        <dbReference type="EMBL" id="PWJ42105.1"/>
    </source>
</evidence>
<organism evidence="1 2">
    <name type="scientific">Sediminitomix flava</name>
    <dbReference type="NCBI Taxonomy" id="379075"/>
    <lineage>
        <taxon>Bacteria</taxon>
        <taxon>Pseudomonadati</taxon>
        <taxon>Bacteroidota</taxon>
        <taxon>Cytophagia</taxon>
        <taxon>Cytophagales</taxon>
        <taxon>Flammeovirgaceae</taxon>
        <taxon>Sediminitomix</taxon>
    </lineage>
</organism>
<dbReference type="RefSeq" id="WP_109618752.1">
    <property type="nucleotide sequence ID" value="NZ_QGDO01000003.1"/>
</dbReference>
<dbReference type="Proteomes" id="UP000245535">
    <property type="component" value="Unassembled WGS sequence"/>
</dbReference>
<gene>
    <name evidence="1" type="ORF">BC781_103355</name>
</gene>
<protein>
    <recommendedName>
        <fullName evidence="3">SpoIIAA-like protein</fullName>
    </recommendedName>
</protein>
<dbReference type="EMBL" id="QGDO01000003">
    <property type="protein sequence ID" value="PWJ42105.1"/>
    <property type="molecule type" value="Genomic_DNA"/>
</dbReference>
<proteinExistence type="predicted"/>
<comment type="caution">
    <text evidence="1">The sequence shown here is derived from an EMBL/GenBank/DDBJ whole genome shotgun (WGS) entry which is preliminary data.</text>
</comment>
<accession>A0A315Z965</accession>
<dbReference type="OrthoDB" id="5703617at2"/>
<sequence>MDTNYTISLKTGYIHVKAKGINDFDTTLDMWKDIISSCKKYNCYNILGETVVAEKIDFKFSFDMIEIFKRVEMNMSYRIAWVNHAFEIQEEFNFIETVLKNRCIINGHLFNNIEDAQKWILLETDSATA</sequence>
<evidence type="ECO:0008006" key="3">
    <source>
        <dbReference type="Google" id="ProtNLM"/>
    </source>
</evidence>
<reference evidence="1 2" key="1">
    <citation type="submission" date="2018-03" db="EMBL/GenBank/DDBJ databases">
        <title>Genomic Encyclopedia of Archaeal and Bacterial Type Strains, Phase II (KMG-II): from individual species to whole genera.</title>
        <authorList>
            <person name="Goeker M."/>
        </authorList>
    </citation>
    <scope>NUCLEOTIDE SEQUENCE [LARGE SCALE GENOMIC DNA]</scope>
    <source>
        <strain evidence="1 2">DSM 28229</strain>
    </source>
</reference>
<keyword evidence="2" id="KW-1185">Reference proteome</keyword>